<gene>
    <name evidence="9" type="ORF">CUNI_LOCUS18102</name>
</gene>
<dbReference type="PANTHER" id="PTHR46028:SF2">
    <property type="entry name" value="KYNURENINE 3-MONOOXYGENASE"/>
    <property type="match status" value="1"/>
</dbReference>
<dbReference type="InterPro" id="IPR036188">
    <property type="entry name" value="FAD/NAD-bd_sf"/>
</dbReference>
<dbReference type="GO" id="GO:0070189">
    <property type="term" value="P:kynurenine metabolic process"/>
    <property type="evidence" value="ECO:0007669"/>
    <property type="project" value="TreeGrafter"/>
</dbReference>
<keyword evidence="10" id="KW-1185">Reference proteome</keyword>
<dbReference type="Gene3D" id="3.50.50.60">
    <property type="entry name" value="FAD/NAD(P)-binding domain"/>
    <property type="match status" value="1"/>
</dbReference>
<keyword evidence="6" id="KW-0503">Monooxygenase</keyword>
<accession>A0A8S3ZT62</accession>
<protein>
    <recommendedName>
        <fullName evidence="8">FAD-binding domain-containing protein</fullName>
    </recommendedName>
</protein>
<dbReference type="GO" id="GO:0071949">
    <property type="term" value="F:FAD binding"/>
    <property type="evidence" value="ECO:0007669"/>
    <property type="project" value="InterPro"/>
</dbReference>
<keyword evidence="4" id="KW-0521">NADP</keyword>
<organism evidence="9 10">
    <name type="scientific">Candidula unifasciata</name>
    <dbReference type="NCBI Taxonomy" id="100452"/>
    <lineage>
        <taxon>Eukaryota</taxon>
        <taxon>Metazoa</taxon>
        <taxon>Spiralia</taxon>
        <taxon>Lophotrochozoa</taxon>
        <taxon>Mollusca</taxon>
        <taxon>Gastropoda</taxon>
        <taxon>Heterobranchia</taxon>
        <taxon>Euthyneura</taxon>
        <taxon>Panpulmonata</taxon>
        <taxon>Eupulmonata</taxon>
        <taxon>Stylommatophora</taxon>
        <taxon>Helicina</taxon>
        <taxon>Helicoidea</taxon>
        <taxon>Geomitridae</taxon>
        <taxon>Candidula</taxon>
    </lineage>
</organism>
<feature type="transmembrane region" description="Helical" evidence="7">
    <location>
        <begin position="304"/>
        <end position="324"/>
    </location>
</feature>
<evidence type="ECO:0000256" key="7">
    <source>
        <dbReference type="SAM" id="Phobius"/>
    </source>
</evidence>
<comment type="caution">
    <text evidence="9">The sequence shown here is derived from an EMBL/GenBank/DDBJ whole genome shotgun (WGS) entry which is preliminary data.</text>
</comment>
<dbReference type="PRINTS" id="PR00420">
    <property type="entry name" value="RNGMNOXGNASE"/>
</dbReference>
<evidence type="ECO:0000256" key="3">
    <source>
        <dbReference type="ARBA" id="ARBA00022827"/>
    </source>
</evidence>
<keyword evidence="2" id="KW-0285">Flavoprotein</keyword>
<evidence type="ECO:0000259" key="8">
    <source>
        <dbReference type="Pfam" id="PF01494"/>
    </source>
</evidence>
<feature type="transmembrane region" description="Helical" evidence="7">
    <location>
        <begin position="265"/>
        <end position="283"/>
    </location>
</feature>
<evidence type="ECO:0000256" key="6">
    <source>
        <dbReference type="ARBA" id="ARBA00023033"/>
    </source>
</evidence>
<feature type="domain" description="FAD-binding" evidence="8">
    <location>
        <begin position="8"/>
        <end position="236"/>
    </location>
</feature>
<dbReference type="Proteomes" id="UP000678393">
    <property type="component" value="Unassembled WGS sequence"/>
</dbReference>
<dbReference type="AlphaFoldDB" id="A0A8S3ZT62"/>
<evidence type="ECO:0000313" key="9">
    <source>
        <dbReference type="EMBL" id="CAG5132544.1"/>
    </source>
</evidence>
<reference evidence="9" key="1">
    <citation type="submission" date="2021-04" db="EMBL/GenBank/DDBJ databases">
        <authorList>
            <consortium name="Molecular Ecology Group"/>
        </authorList>
    </citation>
    <scope>NUCLEOTIDE SEQUENCE</scope>
</reference>
<keyword evidence="7" id="KW-1133">Transmembrane helix</keyword>
<evidence type="ECO:0000256" key="2">
    <source>
        <dbReference type="ARBA" id="ARBA00022630"/>
    </source>
</evidence>
<dbReference type="SUPFAM" id="SSF51905">
    <property type="entry name" value="FAD/NAD(P)-binding domain"/>
    <property type="match status" value="1"/>
</dbReference>
<sequence length="353" mass="40844">AEQYNNVRIFFSHKLMACDFLSGEAIFYNKHGEEVRTKVDLIVGADGAYSRVRKQMMKLNRFDYQQQYIPHGYMELNIPPGKDGQFAMEVNYLHIWPRHEYMLIALPNVDKSYTTTLFMPFEKFESITSEQQLLGMFQREFPDSLPLLGQKQLVETFFSSTPQAMVSVKCHPYHVKGQAVLLGDAAHAMVPFYGQGMNCGLEDCIVLNEILDKYGDDFEKALPEYTQLRHPDAVAICELAMYNYIEMRSKVTTRSFWLRKQLDNFLYWLFPSTWVPLYTMVSFTRIPYHQCVLHRKWQDRMLTLGLGTAAAATGVALVATWYTLGHQGHIFSNLQLPVSLTTTMSQVQQWLHI</sequence>
<keyword evidence="3" id="KW-0274">FAD</keyword>
<proteinExistence type="predicted"/>
<dbReference type="OrthoDB" id="10053569at2759"/>
<comment type="cofactor">
    <cofactor evidence="1">
        <name>FAD</name>
        <dbReference type="ChEBI" id="CHEBI:57692"/>
    </cofactor>
</comment>
<dbReference type="InterPro" id="IPR002938">
    <property type="entry name" value="FAD-bd"/>
</dbReference>
<feature type="non-terminal residue" evidence="9">
    <location>
        <position position="353"/>
    </location>
</feature>
<dbReference type="EMBL" id="CAJHNH020005457">
    <property type="protein sequence ID" value="CAG5132544.1"/>
    <property type="molecule type" value="Genomic_DNA"/>
</dbReference>
<dbReference type="Pfam" id="PF01494">
    <property type="entry name" value="FAD_binding_3"/>
    <property type="match status" value="1"/>
</dbReference>
<name>A0A8S3ZT62_9EUPU</name>
<evidence type="ECO:0000313" key="10">
    <source>
        <dbReference type="Proteomes" id="UP000678393"/>
    </source>
</evidence>
<dbReference type="PANTHER" id="PTHR46028">
    <property type="entry name" value="KYNURENINE 3-MONOOXYGENASE"/>
    <property type="match status" value="1"/>
</dbReference>
<evidence type="ECO:0000256" key="1">
    <source>
        <dbReference type="ARBA" id="ARBA00001974"/>
    </source>
</evidence>
<dbReference type="GO" id="GO:0005741">
    <property type="term" value="C:mitochondrial outer membrane"/>
    <property type="evidence" value="ECO:0007669"/>
    <property type="project" value="TreeGrafter"/>
</dbReference>
<dbReference type="GO" id="GO:0004502">
    <property type="term" value="F:kynurenine 3-monooxygenase activity"/>
    <property type="evidence" value="ECO:0007669"/>
    <property type="project" value="TreeGrafter"/>
</dbReference>
<evidence type="ECO:0000256" key="4">
    <source>
        <dbReference type="ARBA" id="ARBA00022857"/>
    </source>
</evidence>
<evidence type="ECO:0000256" key="5">
    <source>
        <dbReference type="ARBA" id="ARBA00023002"/>
    </source>
</evidence>
<keyword evidence="7" id="KW-0472">Membrane</keyword>
<keyword evidence="7" id="KW-0812">Transmembrane</keyword>
<keyword evidence="5" id="KW-0560">Oxidoreductase</keyword>